<accession>A0A8T0HYP9</accession>
<evidence type="ECO:0000313" key="2">
    <source>
        <dbReference type="EMBL" id="KAG0576300.1"/>
    </source>
</evidence>
<comment type="caution">
    <text evidence="2">The sequence shown here is derived from an EMBL/GenBank/DDBJ whole genome shotgun (WGS) entry which is preliminary data.</text>
</comment>
<evidence type="ECO:0000313" key="3">
    <source>
        <dbReference type="Proteomes" id="UP000822688"/>
    </source>
</evidence>
<dbReference type="AlphaFoldDB" id="A0A8T0HYP9"/>
<sequence length="255" mass="27967">MAQPGAGSSVQPGAGPSAQSAPAVDPEVARLNALTFYACNDAIFQCGAVELAFRLLGQCLYFHDSKIAVRILETEGFPHGDAVYNKRFIDGGLNFDEVAELKGGTLLAWNPNHYVGEKAEFKDLYITAGPPGCGDLVHIRSCEPLLGDDEIMKNRKNPTALKTRKNLLIGPTRVSEGVGAESWPDEPNLYEEGGVQLYVGQWLPGEKAKRGKRILQYNYYHGCEGTNSLFRFALDTKNRYLYSTACGGLHYWTEA</sequence>
<dbReference type="Proteomes" id="UP000822688">
    <property type="component" value="Chromosome 5"/>
</dbReference>
<dbReference type="EMBL" id="CM026425">
    <property type="protein sequence ID" value="KAG0576300.1"/>
    <property type="molecule type" value="Genomic_DNA"/>
</dbReference>
<feature type="compositionally biased region" description="Low complexity" evidence="1">
    <location>
        <begin position="11"/>
        <end position="21"/>
    </location>
</feature>
<reference evidence="2" key="1">
    <citation type="submission" date="2020-06" db="EMBL/GenBank/DDBJ databases">
        <title>WGS assembly of Ceratodon purpureus strain R40.</title>
        <authorList>
            <person name="Carey S.B."/>
            <person name="Jenkins J."/>
            <person name="Shu S."/>
            <person name="Lovell J.T."/>
            <person name="Sreedasyam A."/>
            <person name="Maumus F."/>
            <person name="Tiley G.P."/>
            <person name="Fernandez-Pozo N."/>
            <person name="Barry K."/>
            <person name="Chen C."/>
            <person name="Wang M."/>
            <person name="Lipzen A."/>
            <person name="Daum C."/>
            <person name="Saski C.A."/>
            <person name="Payton A.C."/>
            <person name="Mcbreen J.C."/>
            <person name="Conrad R.E."/>
            <person name="Kollar L.M."/>
            <person name="Olsson S."/>
            <person name="Huttunen S."/>
            <person name="Landis J.B."/>
            <person name="Wickett N.J."/>
            <person name="Johnson M.G."/>
            <person name="Rensing S.A."/>
            <person name="Grimwood J."/>
            <person name="Schmutz J."/>
            <person name="Mcdaniel S.F."/>
        </authorList>
    </citation>
    <scope>NUCLEOTIDE SEQUENCE</scope>
    <source>
        <strain evidence="2">R40</strain>
    </source>
</reference>
<organism evidence="2 3">
    <name type="scientific">Ceratodon purpureus</name>
    <name type="common">Fire moss</name>
    <name type="synonym">Dicranum purpureum</name>
    <dbReference type="NCBI Taxonomy" id="3225"/>
    <lineage>
        <taxon>Eukaryota</taxon>
        <taxon>Viridiplantae</taxon>
        <taxon>Streptophyta</taxon>
        <taxon>Embryophyta</taxon>
        <taxon>Bryophyta</taxon>
        <taxon>Bryophytina</taxon>
        <taxon>Bryopsida</taxon>
        <taxon>Dicranidae</taxon>
        <taxon>Pseudoditrichales</taxon>
        <taxon>Ditrichaceae</taxon>
        <taxon>Ceratodon</taxon>
    </lineage>
</organism>
<name>A0A8T0HYP9_CERPU</name>
<gene>
    <name evidence="2" type="ORF">KC19_5G070100</name>
</gene>
<protein>
    <submittedName>
        <fullName evidence="2">Uncharacterized protein</fullName>
    </submittedName>
</protein>
<evidence type="ECO:0000256" key="1">
    <source>
        <dbReference type="SAM" id="MobiDB-lite"/>
    </source>
</evidence>
<feature type="region of interest" description="Disordered" evidence="1">
    <location>
        <begin position="1"/>
        <end position="21"/>
    </location>
</feature>
<feature type="compositionally biased region" description="Polar residues" evidence="1">
    <location>
        <begin position="1"/>
        <end position="10"/>
    </location>
</feature>
<keyword evidence="3" id="KW-1185">Reference proteome</keyword>
<proteinExistence type="predicted"/>